<dbReference type="GO" id="GO:0042956">
    <property type="term" value="P:maltodextrin transmembrane transport"/>
    <property type="evidence" value="ECO:0007669"/>
    <property type="project" value="TreeGrafter"/>
</dbReference>
<reference evidence="6" key="1">
    <citation type="submission" date="2020-12" db="EMBL/GenBank/DDBJ databases">
        <title>Devosia sp. MSA67 isolated from Mo River.</title>
        <authorList>
            <person name="Ma F."/>
            <person name="Zi Z."/>
        </authorList>
    </citation>
    <scope>NUCLEOTIDE SEQUENCE</scope>
    <source>
        <strain evidence="6">MSA67</strain>
    </source>
</reference>
<dbReference type="Proteomes" id="UP000602124">
    <property type="component" value="Unassembled WGS sequence"/>
</dbReference>
<dbReference type="InterPro" id="IPR006059">
    <property type="entry name" value="SBP"/>
</dbReference>
<keyword evidence="2" id="KW-0813">Transport</keyword>
<evidence type="ECO:0000313" key="7">
    <source>
        <dbReference type="Proteomes" id="UP000602124"/>
    </source>
</evidence>
<sequence>MLSMKSNIMAGLTAVFLVSTASVVMAQPVTINFLTAEAEGSFDAAIERFEAENPDIKVNFETVPFDSMVPTIESRIGSQDSSLDLFLVDTPRVPAMARNGQLRDISDRREAVEAVASEAAQSVLEYNDTLYALRLWTSTQLMYYNKDLFDGAGLPYPSSEEMERMTYDEVIALARQVIEGSDAKYGLVLEQIDRYYQLQPLFQGNGGGTGLTGDDNLTPDVINAAWIEAGEFYASLFDEGLAPRGIAPDQMPSVFTSGETVFYVTGPWRLQDFAAAEDVNFGLAPIPYWDGGEPQTPTDSWAVAISPHAANPEAALKFAEFITLDPEGVGLVLQGIPNIPVNSEAYGPYIDWLAGENPEVGDDLKKIMTYELANTPVPRPRSIGYVAFETVLNRAFSDIRNGAAVEPTLQQAQQQLESQLRRIQ</sequence>
<evidence type="ECO:0000256" key="2">
    <source>
        <dbReference type="ARBA" id="ARBA00022448"/>
    </source>
</evidence>
<dbReference type="AlphaFoldDB" id="A0A934J320"/>
<dbReference type="SUPFAM" id="SSF53850">
    <property type="entry name" value="Periplasmic binding protein-like II"/>
    <property type="match status" value="1"/>
</dbReference>
<dbReference type="Gene3D" id="3.40.190.10">
    <property type="entry name" value="Periplasmic binding protein-like II"/>
    <property type="match status" value="1"/>
</dbReference>
<dbReference type="Pfam" id="PF01547">
    <property type="entry name" value="SBP_bac_1"/>
    <property type="match status" value="1"/>
</dbReference>
<evidence type="ECO:0000256" key="3">
    <source>
        <dbReference type="ARBA" id="ARBA00022729"/>
    </source>
</evidence>
<proteinExistence type="inferred from homology"/>
<comment type="caution">
    <text evidence="6">The sequence shown here is derived from an EMBL/GenBank/DDBJ whole genome shotgun (WGS) entry which is preliminary data.</text>
</comment>
<dbReference type="EMBL" id="JAEKMH010000006">
    <property type="protein sequence ID" value="MBJ3786927.1"/>
    <property type="molecule type" value="Genomic_DNA"/>
</dbReference>
<dbReference type="GO" id="GO:1901982">
    <property type="term" value="F:maltose binding"/>
    <property type="evidence" value="ECO:0007669"/>
    <property type="project" value="TreeGrafter"/>
</dbReference>
<keyword evidence="3 5" id="KW-0732">Signal</keyword>
<evidence type="ECO:0000256" key="5">
    <source>
        <dbReference type="SAM" id="SignalP"/>
    </source>
</evidence>
<name>A0A934J320_9HYPH</name>
<dbReference type="PANTHER" id="PTHR30061:SF50">
    <property type="entry name" value="MALTOSE_MALTODEXTRIN-BINDING PERIPLASMIC PROTEIN"/>
    <property type="match status" value="1"/>
</dbReference>
<feature type="signal peptide" evidence="5">
    <location>
        <begin position="1"/>
        <end position="26"/>
    </location>
</feature>
<comment type="similarity">
    <text evidence="1">Belongs to the bacterial solute-binding protein 1 family.</text>
</comment>
<keyword evidence="4" id="KW-0574">Periplasm</keyword>
<keyword evidence="7" id="KW-1185">Reference proteome</keyword>
<feature type="chain" id="PRO_5037827484" evidence="5">
    <location>
        <begin position="27"/>
        <end position="424"/>
    </location>
</feature>
<evidence type="ECO:0000256" key="1">
    <source>
        <dbReference type="ARBA" id="ARBA00008520"/>
    </source>
</evidence>
<evidence type="ECO:0000313" key="6">
    <source>
        <dbReference type="EMBL" id="MBJ3786927.1"/>
    </source>
</evidence>
<accession>A0A934J320</accession>
<gene>
    <name evidence="6" type="ORF">JEQ47_19545</name>
</gene>
<dbReference type="CDD" id="cd13585">
    <property type="entry name" value="PBP2_TMBP_like"/>
    <property type="match status" value="1"/>
</dbReference>
<protein>
    <submittedName>
        <fullName evidence="6">Sugar ABC transporter substrate-binding protein</fullName>
    </submittedName>
</protein>
<evidence type="ECO:0000256" key="4">
    <source>
        <dbReference type="ARBA" id="ARBA00022764"/>
    </source>
</evidence>
<dbReference type="GO" id="GO:0055052">
    <property type="term" value="C:ATP-binding cassette (ABC) transporter complex, substrate-binding subunit-containing"/>
    <property type="evidence" value="ECO:0007669"/>
    <property type="project" value="TreeGrafter"/>
</dbReference>
<organism evidence="6 7">
    <name type="scientific">Devosia sediminis</name>
    <dbReference type="NCBI Taxonomy" id="2798801"/>
    <lineage>
        <taxon>Bacteria</taxon>
        <taxon>Pseudomonadati</taxon>
        <taxon>Pseudomonadota</taxon>
        <taxon>Alphaproteobacteria</taxon>
        <taxon>Hyphomicrobiales</taxon>
        <taxon>Devosiaceae</taxon>
        <taxon>Devosia</taxon>
    </lineage>
</organism>
<dbReference type="GO" id="GO:0015768">
    <property type="term" value="P:maltose transport"/>
    <property type="evidence" value="ECO:0007669"/>
    <property type="project" value="TreeGrafter"/>
</dbReference>
<dbReference type="PANTHER" id="PTHR30061">
    <property type="entry name" value="MALTOSE-BINDING PERIPLASMIC PROTEIN"/>
    <property type="match status" value="1"/>
</dbReference>